<keyword evidence="2" id="KW-1185">Reference proteome</keyword>
<protein>
    <recommendedName>
        <fullName evidence="3">RiboL-PSP-HEPN domain-containing protein</fullName>
    </recommendedName>
</protein>
<sequence>MLDNWTFEDFKEKFFFYTKTDSDVFSQIEMISVSGEREQLVSEFLMEARTIFEVSSLPFFVAFFGAGVSHSKLLESLLLKAKEDGCAKSHEVAMFLLEKHLYTTVVSAVVPTFENLHKAEILADQIEKLNNSIVMNAYGCLEKYSKFILKSILLEDLYSGLNYLESSSLKIGKTPPIKLKNRIDADSSELGNELSEAELYDEHILNKGYSVEQYTELFSALYDFSPSSLLLSELKKIESLRHILIHRNGVIDQKYVNEVDQSLSVGQKVTLSPTELKRFMEAFGDYFKQLFSITNKKF</sequence>
<gene>
    <name evidence="1" type="ORF">G5S32_15945</name>
</gene>
<dbReference type="EMBL" id="CP049332">
    <property type="protein sequence ID" value="QIH43488.1"/>
    <property type="molecule type" value="Genomic_DNA"/>
</dbReference>
<reference evidence="1 2" key="1">
    <citation type="submission" date="2020-02" db="EMBL/GenBank/DDBJ databases">
        <title>A complete genome of a marine bacterium Vibrio sp. ZWAL4003 isolated from the mangrove sediment with the ability to degrade polysaccharides.</title>
        <authorList>
            <person name="Wu J."/>
            <person name="Qu W."/>
            <person name="Zeng R."/>
        </authorList>
    </citation>
    <scope>NUCLEOTIDE SEQUENCE [LARGE SCALE GENOMIC DNA]</scope>
    <source>
        <strain evidence="1 2">ZWAL4003</strain>
    </source>
</reference>
<evidence type="ECO:0008006" key="3">
    <source>
        <dbReference type="Google" id="ProtNLM"/>
    </source>
</evidence>
<name>A0A6G7CN60_9VIBR</name>
<dbReference type="KEGG" id="vzi:G5S32_15945"/>
<dbReference type="Proteomes" id="UP000503003">
    <property type="component" value="Chromosome 2"/>
</dbReference>
<organism evidence="1 2">
    <name type="scientific">Vibrio ziniensis</name>
    <dbReference type="NCBI Taxonomy" id="2711221"/>
    <lineage>
        <taxon>Bacteria</taxon>
        <taxon>Pseudomonadati</taxon>
        <taxon>Pseudomonadota</taxon>
        <taxon>Gammaproteobacteria</taxon>
        <taxon>Vibrionales</taxon>
        <taxon>Vibrionaceae</taxon>
        <taxon>Vibrio</taxon>
    </lineage>
</organism>
<evidence type="ECO:0000313" key="1">
    <source>
        <dbReference type="EMBL" id="QIH43488.1"/>
    </source>
</evidence>
<dbReference type="AlphaFoldDB" id="A0A6G7CN60"/>
<evidence type="ECO:0000313" key="2">
    <source>
        <dbReference type="Proteomes" id="UP000503003"/>
    </source>
</evidence>
<accession>A0A6G7CN60</accession>
<dbReference type="RefSeq" id="WP_165313022.1">
    <property type="nucleotide sequence ID" value="NZ_CP049332.1"/>
</dbReference>
<proteinExistence type="predicted"/>